<feature type="region of interest" description="Disordered" evidence="1">
    <location>
        <begin position="614"/>
        <end position="645"/>
    </location>
</feature>
<dbReference type="Pfam" id="PF20990">
    <property type="entry name" value="DUF2207_C"/>
    <property type="match status" value="1"/>
</dbReference>
<dbReference type="InterPro" id="IPR048389">
    <property type="entry name" value="YciQ-like_C"/>
</dbReference>
<evidence type="ECO:0000313" key="6">
    <source>
        <dbReference type="Proteomes" id="UP001165652"/>
    </source>
</evidence>
<evidence type="ECO:0000256" key="2">
    <source>
        <dbReference type="SAM" id="Phobius"/>
    </source>
</evidence>
<feature type="transmembrane region" description="Helical" evidence="2">
    <location>
        <begin position="255"/>
        <end position="276"/>
    </location>
</feature>
<dbReference type="RefSeq" id="WP_272775519.1">
    <property type="nucleotide sequence ID" value="NZ_JAQQLI010000003.1"/>
</dbReference>
<evidence type="ECO:0000313" key="5">
    <source>
        <dbReference type="EMBL" id="MDC7784669.1"/>
    </source>
</evidence>
<evidence type="ECO:0000256" key="1">
    <source>
        <dbReference type="SAM" id="MobiDB-lite"/>
    </source>
</evidence>
<sequence>MSAAGAFRHAALRRTALVATALVAAVLVTILAIGPVPAQAQERILSFLSDVTVERNGDLVVTETIRVQAEGREIRRGILRDFPTVYTRPDGTRVEVGFEVLSVARDGSREPFAREGLSNGVRLRIGSAETFLRPGPHTYEIRYRTTRQIGFFADVDELYWNATGTGWAFGIDVAEARITLPEAVPFRRSAIYTGPQGARGRDAVVTEQRPGVIAFRTTRPLPPRNGLTVAAAWDKGVVAPPTDAQKLGWWLADNLALFVALGGGAGLLGYYLVAWLKVGRDPARGTVIPLFGPPEGFTAAATRYVWRMGFDDRTFAAAIVDLGVRGHLTVADIGDETRLARRPGGKPLPTPERAVATKLFTGGAITLEQSNHKRIGAARTALQQGLDSAYRGRLFRTNAGWAALGAVLWAALVVAIVVTAFLTRGEAFGGPLLIGTIFGSVGAFAGSLLIVGLIRGQVKLVAFVVGAVFLSVFGGAGLMALVASANVPLDAVPGLVPIVLAPVVALAFTLLKAPTREGRKVMDQIAGLRQYLGTAEEERLEFLTPPEKTPELFERFLPYAIALDVENTWAKRFAGVLAAAGVGAAAAAWYTSDRGWDDTTSWTSKLASGLTDTVAASSSAPGSSGGSSGGGSSGGGGGGGGGSGW</sequence>
<reference evidence="5" key="1">
    <citation type="journal article" date="2023" name="Microbiol Resour">
        <title>Genome Sequences of Rhodoplanes serenus and Two Thermotolerant Strains, Rhodoplanes tepidamans and 'Rhodoplanes cryptolactis,' Further Refine the Genus.</title>
        <authorList>
            <person name="Rayyan A.A."/>
            <person name="Kyndt J.A."/>
        </authorList>
    </citation>
    <scope>NUCLEOTIDE SEQUENCE</scope>
    <source>
        <strain evidence="5">DSM 9987</strain>
    </source>
</reference>
<dbReference type="InterPro" id="IPR018702">
    <property type="entry name" value="DUF2207"/>
</dbReference>
<keyword evidence="2" id="KW-0472">Membrane</keyword>
<keyword evidence="2" id="KW-1133">Transmembrane helix</keyword>
<reference evidence="5" key="2">
    <citation type="submission" date="2023-02" db="EMBL/GenBank/DDBJ databases">
        <authorList>
            <person name="Rayyan A."/>
            <person name="Meyer T."/>
            <person name="Kyndt J.A."/>
        </authorList>
    </citation>
    <scope>NUCLEOTIDE SEQUENCE</scope>
    <source>
        <strain evidence="5">DSM 9987</strain>
    </source>
</reference>
<feature type="transmembrane region" description="Helical" evidence="2">
    <location>
        <begin position="491"/>
        <end position="511"/>
    </location>
</feature>
<feature type="transmembrane region" description="Helical" evidence="2">
    <location>
        <begin position="428"/>
        <end position="453"/>
    </location>
</feature>
<keyword evidence="2" id="KW-0812">Transmembrane</keyword>
<keyword evidence="6" id="KW-1185">Reference proteome</keyword>
<dbReference type="Pfam" id="PF09972">
    <property type="entry name" value="DUF2207"/>
    <property type="match status" value="1"/>
</dbReference>
<evidence type="ECO:0000259" key="4">
    <source>
        <dbReference type="Pfam" id="PF20990"/>
    </source>
</evidence>
<feature type="compositionally biased region" description="Gly residues" evidence="1">
    <location>
        <begin position="623"/>
        <end position="645"/>
    </location>
</feature>
<comment type="caution">
    <text evidence="5">The sequence shown here is derived from an EMBL/GenBank/DDBJ whole genome shotgun (WGS) entry which is preliminary data.</text>
</comment>
<evidence type="ECO:0000259" key="3">
    <source>
        <dbReference type="Pfam" id="PF09972"/>
    </source>
</evidence>
<proteinExistence type="predicted"/>
<protein>
    <submittedName>
        <fullName evidence="5">DUF2207 domain-containing protein</fullName>
    </submittedName>
</protein>
<feature type="transmembrane region" description="Helical" evidence="2">
    <location>
        <begin position="401"/>
        <end position="422"/>
    </location>
</feature>
<feature type="domain" description="DUF2207" evidence="3">
    <location>
        <begin position="43"/>
        <end position="233"/>
    </location>
</feature>
<gene>
    <name evidence="5" type="ORF">PQJ73_03150</name>
</gene>
<name>A0ABT5J5U6_RHOTP</name>
<accession>A0ABT5J5U6</accession>
<organism evidence="5 6">
    <name type="scientific">Rhodoplanes tepidamans</name>
    <name type="common">Rhodoplanes cryptolactis</name>
    <dbReference type="NCBI Taxonomy" id="200616"/>
    <lineage>
        <taxon>Bacteria</taxon>
        <taxon>Pseudomonadati</taxon>
        <taxon>Pseudomonadota</taxon>
        <taxon>Alphaproteobacteria</taxon>
        <taxon>Hyphomicrobiales</taxon>
        <taxon>Nitrobacteraceae</taxon>
        <taxon>Rhodoplanes</taxon>
    </lineage>
</organism>
<feature type="transmembrane region" description="Helical" evidence="2">
    <location>
        <begin position="460"/>
        <end position="485"/>
    </location>
</feature>
<dbReference type="EMBL" id="JAQQLI010000003">
    <property type="protein sequence ID" value="MDC7784669.1"/>
    <property type="molecule type" value="Genomic_DNA"/>
</dbReference>
<feature type="domain" description="Predicted membrane protein YciQ-like C-terminal" evidence="4">
    <location>
        <begin position="293"/>
        <end position="573"/>
    </location>
</feature>
<dbReference type="Proteomes" id="UP001165652">
    <property type="component" value="Unassembled WGS sequence"/>
</dbReference>